<gene>
    <name evidence="6" type="ORF">ATANTOWER_003317</name>
</gene>
<feature type="non-terminal residue" evidence="6">
    <location>
        <position position="1"/>
    </location>
</feature>
<dbReference type="PROSITE" id="PS51720">
    <property type="entry name" value="G_AIG1"/>
    <property type="match status" value="1"/>
</dbReference>
<dbReference type="CDD" id="cd01852">
    <property type="entry name" value="AIG1"/>
    <property type="match status" value="1"/>
</dbReference>
<name>A0ABU7A4S0_9TELE</name>
<keyword evidence="3" id="KW-0342">GTP-binding</keyword>
<evidence type="ECO:0000256" key="4">
    <source>
        <dbReference type="SAM" id="MobiDB-lite"/>
    </source>
</evidence>
<comment type="caution">
    <text evidence="6">The sequence shown here is derived from an EMBL/GenBank/DDBJ whole genome shotgun (WGS) entry which is preliminary data.</text>
</comment>
<dbReference type="EMBL" id="JAHUTI010001350">
    <property type="protein sequence ID" value="MED6232850.1"/>
    <property type="molecule type" value="Genomic_DNA"/>
</dbReference>
<comment type="similarity">
    <text evidence="1">Belongs to the TRAFAC class TrmE-Era-EngA-EngB-Septin-like GTPase superfamily. AIG1/Toc34/Toc159-like paraseptin GTPase family. IAN subfamily.</text>
</comment>
<accession>A0ABU7A4S0</accession>
<keyword evidence="2" id="KW-0547">Nucleotide-binding</keyword>
<evidence type="ECO:0000313" key="6">
    <source>
        <dbReference type="EMBL" id="MED6232850.1"/>
    </source>
</evidence>
<organism evidence="6 7">
    <name type="scientific">Ataeniobius toweri</name>
    <dbReference type="NCBI Taxonomy" id="208326"/>
    <lineage>
        <taxon>Eukaryota</taxon>
        <taxon>Metazoa</taxon>
        <taxon>Chordata</taxon>
        <taxon>Craniata</taxon>
        <taxon>Vertebrata</taxon>
        <taxon>Euteleostomi</taxon>
        <taxon>Actinopterygii</taxon>
        <taxon>Neopterygii</taxon>
        <taxon>Teleostei</taxon>
        <taxon>Neoteleostei</taxon>
        <taxon>Acanthomorphata</taxon>
        <taxon>Ovalentaria</taxon>
        <taxon>Atherinomorphae</taxon>
        <taxon>Cyprinodontiformes</taxon>
        <taxon>Goodeidae</taxon>
        <taxon>Ataeniobius</taxon>
    </lineage>
</organism>
<dbReference type="PANTHER" id="PTHR10903:SF188">
    <property type="entry name" value="GTPASE IMAP FAMILY MEMBER 2-LIKE-RELATED"/>
    <property type="match status" value="1"/>
</dbReference>
<sequence>LEASQQQRQQPSKVPVKENKKPEPGSTWKSFMPKWRVSQQQQLPVLVSFRETEEGETSSSWKTLNWEGDEEDPNNIRIILIGKTGSGKSSSGNTILGRKLFEAKLCQKSVTKQCVKEKTEVDGRSIFVVDTPGLFDNSLSPREIQEELVGCINLVAPGPHVFLLVIRIGRFTPEEKETLNNIKKIFGKNSEKFTIVLLTEGDSLEREGLTVEDYIKRDSEDSFKKLINDCGGRYHVFKNGDLENRAQVRELIRKIDTMVKVNGGSCFTNEMLQEAEAAIQKNMQNILKEKDQEIKRKVEELERKHAAEREALKRRLNKEKEETGLQRKLLQEMEERIKRENEQRKKEQQYREEEERKRKMEEEMEKMQLRDEVEDLDKIMKSGLKGRVADQSLEVRRRELEEKQNLMEKQQQEWWEKRRQEEKRRQLSEEMKINNLKEKYEKEKERYENSKRIEAHILRELHEKELREQEEKYQKNLEDMKKKFFEEVRKQAELKGMFKAFDPVLSVLKHLDKTCKVM</sequence>
<dbReference type="Gene3D" id="3.40.50.300">
    <property type="entry name" value="P-loop containing nucleotide triphosphate hydrolases"/>
    <property type="match status" value="1"/>
</dbReference>
<feature type="region of interest" description="Disordered" evidence="4">
    <location>
        <begin position="1"/>
        <end position="32"/>
    </location>
</feature>
<keyword evidence="7" id="KW-1185">Reference proteome</keyword>
<evidence type="ECO:0000313" key="7">
    <source>
        <dbReference type="Proteomes" id="UP001345963"/>
    </source>
</evidence>
<evidence type="ECO:0000256" key="1">
    <source>
        <dbReference type="ARBA" id="ARBA00008535"/>
    </source>
</evidence>
<dbReference type="InterPro" id="IPR045058">
    <property type="entry name" value="GIMA/IAN/Toc"/>
</dbReference>
<proteinExistence type="inferred from homology"/>
<dbReference type="Proteomes" id="UP001345963">
    <property type="component" value="Unassembled WGS sequence"/>
</dbReference>
<feature type="domain" description="AIG1-type G" evidence="5">
    <location>
        <begin position="73"/>
        <end position="276"/>
    </location>
</feature>
<dbReference type="Pfam" id="PF04548">
    <property type="entry name" value="AIG1"/>
    <property type="match status" value="1"/>
</dbReference>
<feature type="compositionally biased region" description="Polar residues" evidence="4">
    <location>
        <begin position="1"/>
        <end position="10"/>
    </location>
</feature>
<protein>
    <recommendedName>
        <fullName evidence="5">AIG1-type G domain-containing protein</fullName>
    </recommendedName>
</protein>
<reference evidence="6 7" key="1">
    <citation type="submission" date="2021-07" db="EMBL/GenBank/DDBJ databases">
        <authorList>
            <person name="Palmer J.M."/>
        </authorList>
    </citation>
    <scope>NUCLEOTIDE SEQUENCE [LARGE SCALE GENOMIC DNA]</scope>
    <source>
        <strain evidence="6 7">AT_MEX2019</strain>
        <tissue evidence="6">Muscle</tissue>
    </source>
</reference>
<evidence type="ECO:0000256" key="3">
    <source>
        <dbReference type="ARBA" id="ARBA00023134"/>
    </source>
</evidence>
<dbReference type="SUPFAM" id="SSF52540">
    <property type="entry name" value="P-loop containing nucleoside triphosphate hydrolases"/>
    <property type="match status" value="1"/>
</dbReference>
<feature type="region of interest" description="Disordered" evidence="4">
    <location>
        <begin position="339"/>
        <end position="359"/>
    </location>
</feature>
<dbReference type="InterPro" id="IPR006703">
    <property type="entry name" value="G_AIG1"/>
</dbReference>
<evidence type="ECO:0000259" key="5">
    <source>
        <dbReference type="PROSITE" id="PS51720"/>
    </source>
</evidence>
<dbReference type="InterPro" id="IPR027417">
    <property type="entry name" value="P-loop_NTPase"/>
</dbReference>
<evidence type="ECO:0000256" key="2">
    <source>
        <dbReference type="ARBA" id="ARBA00022741"/>
    </source>
</evidence>
<dbReference type="PANTHER" id="PTHR10903">
    <property type="entry name" value="GTPASE, IMAP FAMILY MEMBER-RELATED"/>
    <property type="match status" value="1"/>
</dbReference>